<dbReference type="PANTHER" id="PTHR11739">
    <property type="entry name" value="CITRATE SYNTHASE"/>
    <property type="match status" value="1"/>
</dbReference>
<dbReference type="InterPro" id="IPR002020">
    <property type="entry name" value="Citrate_synthase"/>
</dbReference>
<keyword evidence="3 5" id="KW-0808">Transferase</keyword>
<evidence type="ECO:0000313" key="9">
    <source>
        <dbReference type="EMBL" id="RKT76649.1"/>
    </source>
</evidence>
<evidence type="ECO:0000256" key="8">
    <source>
        <dbReference type="SAM" id="MobiDB-lite"/>
    </source>
</evidence>
<dbReference type="GO" id="GO:0005829">
    <property type="term" value="C:cytosol"/>
    <property type="evidence" value="ECO:0007669"/>
    <property type="project" value="TreeGrafter"/>
</dbReference>
<dbReference type="GO" id="GO:0005975">
    <property type="term" value="P:carbohydrate metabolic process"/>
    <property type="evidence" value="ECO:0007669"/>
    <property type="project" value="TreeGrafter"/>
</dbReference>
<organism evidence="9 10">
    <name type="scientific">Terracoccus luteus</name>
    <dbReference type="NCBI Taxonomy" id="53356"/>
    <lineage>
        <taxon>Bacteria</taxon>
        <taxon>Bacillati</taxon>
        <taxon>Actinomycetota</taxon>
        <taxon>Actinomycetes</taxon>
        <taxon>Micrococcales</taxon>
        <taxon>Intrasporangiaceae</taxon>
        <taxon>Terracoccus</taxon>
    </lineage>
</organism>
<dbReference type="InterPro" id="IPR024176">
    <property type="entry name" value="Citrate_synthase_bac-typ"/>
</dbReference>
<evidence type="ECO:0000256" key="5">
    <source>
        <dbReference type="PIRNR" id="PIRNR001369"/>
    </source>
</evidence>
<feature type="region of interest" description="Disordered" evidence="8">
    <location>
        <begin position="369"/>
        <end position="389"/>
    </location>
</feature>
<evidence type="ECO:0000256" key="2">
    <source>
        <dbReference type="ARBA" id="ARBA00010566"/>
    </source>
</evidence>
<dbReference type="GO" id="GO:0036440">
    <property type="term" value="F:citrate synthase activity"/>
    <property type="evidence" value="ECO:0007669"/>
    <property type="project" value="UniProtKB-EC"/>
</dbReference>
<dbReference type="PANTHER" id="PTHR11739:SF23">
    <property type="entry name" value="CITRATE SYNTHASE 2-RELATED"/>
    <property type="match status" value="1"/>
</dbReference>
<dbReference type="AlphaFoldDB" id="A0A495XSU2"/>
<sequence>MNAPSTAVEVPRGLAGVVVTDTEIGDVRGEEGFYHYRQYSAVELAESVGVEQAWHLLLHGHLPDDDELRDFREHIGRLRVIPEVLDRLLPELCEASDDPLQTLRTALSVWGSATGLRPLYDCDESETLGSALAAAAVTPTILAAAHRLAQGLEPVPADPSLGHAEDYLRMLTGRPPSARELRAVEQYLVSTMDHGFNASTFTARVIASTGADLAACLVGAIGSFSGPRHGGAPSRALQALDEIGTVDRAADYVRAKITAGDRVMGFGHAVYRTRDPRSEMLKRTALGFDDPLVDLAVAVEDTFERTLAELKPGRPLFANVEYYAGVVMKLAGIDPSMFTPTFCVARVVGWTANVVEQSRDSKIIRPAARYVGPPAPQPVPTRHPARTTP</sequence>
<evidence type="ECO:0000256" key="1">
    <source>
        <dbReference type="ARBA" id="ARBA00005163"/>
    </source>
</evidence>
<gene>
    <name evidence="9" type="ORF">DFJ68_0045</name>
</gene>
<dbReference type="PRINTS" id="PR00143">
    <property type="entry name" value="CITRTSNTHASE"/>
</dbReference>
<dbReference type="EMBL" id="RBXT01000001">
    <property type="protein sequence ID" value="RKT76649.1"/>
    <property type="molecule type" value="Genomic_DNA"/>
</dbReference>
<dbReference type="Gene3D" id="1.10.230.10">
    <property type="entry name" value="Cytochrome P450-Terp, domain 2"/>
    <property type="match status" value="1"/>
</dbReference>
<dbReference type="Pfam" id="PF00285">
    <property type="entry name" value="Citrate_synt"/>
    <property type="match status" value="1"/>
</dbReference>
<accession>A0A495XSU2</accession>
<keyword evidence="10" id="KW-1185">Reference proteome</keyword>
<proteinExistence type="inferred from homology"/>
<evidence type="ECO:0000256" key="6">
    <source>
        <dbReference type="PIRSR" id="PIRSR001369-1"/>
    </source>
</evidence>
<dbReference type="SUPFAM" id="SSF48256">
    <property type="entry name" value="Citrate synthase"/>
    <property type="match status" value="1"/>
</dbReference>
<dbReference type="FunFam" id="1.10.230.10:FF:000007">
    <property type="entry name" value="Citrate synthase"/>
    <property type="match status" value="1"/>
</dbReference>
<reference evidence="9 10" key="1">
    <citation type="submission" date="2018-10" db="EMBL/GenBank/DDBJ databases">
        <title>Sequencing the genomes of 1000 actinobacteria strains.</title>
        <authorList>
            <person name="Klenk H.-P."/>
        </authorList>
    </citation>
    <scope>NUCLEOTIDE SEQUENCE [LARGE SCALE GENOMIC DNA]</scope>
    <source>
        <strain evidence="9 10">DSM 44267</strain>
    </source>
</reference>
<name>A0A495XSU2_9MICO</name>
<feature type="active site" evidence="6">
    <location>
        <position position="321"/>
    </location>
</feature>
<dbReference type="Gene3D" id="1.10.580.10">
    <property type="entry name" value="Citrate Synthase, domain 1"/>
    <property type="match status" value="1"/>
</dbReference>
<protein>
    <recommendedName>
        <fullName evidence="5">Citrate synthase</fullName>
    </recommendedName>
</protein>
<dbReference type="Proteomes" id="UP000278440">
    <property type="component" value="Unassembled WGS sequence"/>
</dbReference>
<comment type="pathway">
    <text evidence="1">Carbohydrate metabolism; tricarboxylic acid cycle.</text>
</comment>
<feature type="active site" evidence="6">
    <location>
        <position position="268"/>
    </location>
</feature>
<evidence type="ECO:0000256" key="7">
    <source>
        <dbReference type="RuleBase" id="RU003406"/>
    </source>
</evidence>
<evidence type="ECO:0000313" key="10">
    <source>
        <dbReference type="Proteomes" id="UP000278440"/>
    </source>
</evidence>
<dbReference type="InterPro" id="IPR016142">
    <property type="entry name" value="Citrate_synth-like_lrg_a-sub"/>
</dbReference>
<comment type="catalytic activity">
    <reaction evidence="4">
        <text>oxaloacetate + acetyl-CoA + H2O = citrate + CoA + H(+)</text>
        <dbReference type="Rhea" id="RHEA:16845"/>
        <dbReference type="ChEBI" id="CHEBI:15377"/>
        <dbReference type="ChEBI" id="CHEBI:15378"/>
        <dbReference type="ChEBI" id="CHEBI:16452"/>
        <dbReference type="ChEBI" id="CHEBI:16947"/>
        <dbReference type="ChEBI" id="CHEBI:57287"/>
        <dbReference type="ChEBI" id="CHEBI:57288"/>
        <dbReference type="EC" id="2.3.3.16"/>
    </reaction>
</comment>
<dbReference type="InterPro" id="IPR019810">
    <property type="entry name" value="Citrate_synthase_AS"/>
</dbReference>
<dbReference type="InterPro" id="IPR036969">
    <property type="entry name" value="Citrate_synthase_sf"/>
</dbReference>
<dbReference type="PROSITE" id="PS00480">
    <property type="entry name" value="CITRATE_SYNTHASE"/>
    <property type="match status" value="1"/>
</dbReference>
<dbReference type="InterPro" id="IPR016143">
    <property type="entry name" value="Citrate_synth-like_sm_a-sub"/>
</dbReference>
<dbReference type="UniPathway" id="UPA00223"/>
<comment type="similarity">
    <text evidence="2 5 7">Belongs to the citrate synthase family.</text>
</comment>
<dbReference type="RefSeq" id="WP_121030036.1">
    <property type="nucleotide sequence ID" value="NZ_RBXT01000001.1"/>
</dbReference>
<evidence type="ECO:0000256" key="4">
    <source>
        <dbReference type="ARBA" id="ARBA00049288"/>
    </source>
</evidence>
<dbReference type="PIRSF" id="PIRSF001369">
    <property type="entry name" value="Citrate_synth"/>
    <property type="match status" value="1"/>
</dbReference>
<comment type="caution">
    <text evidence="9">The sequence shown here is derived from an EMBL/GenBank/DDBJ whole genome shotgun (WGS) entry which is preliminary data.</text>
</comment>
<evidence type="ECO:0000256" key="3">
    <source>
        <dbReference type="ARBA" id="ARBA00022679"/>
    </source>
</evidence>
<dbReference type="OrthoDB" id="9800864at2"/>
<dbReference type="GO" id="GO:0006099">
    <property type="term" value="P:tricarboxylic acid cycle"/>
    <property type="evidence" value="ECO:0007669"/>
    <property type="project" value="UniProtKB-UniPathway"/>
</dbReference>